<gene>
    <name evidence="8" type="ORF">CPB83DRAFT_850055</name>
</gene>
<evidence type="ECO:0000256" key="3">
    <source>
        <dbReference type="ARBA" id="ARBA00022989"/>
    </source>
</evidence>
<dbReference type="Pfam" id="PF01284">
    <property type="entry name" value="MARVEL"/>
    <property type="match status" value="1"/>
</dbReference>
<dbReference type="Proteomes" id="UP000807306">
    <property type="component" value="Unassembled WGS sequence"/>
</dbReference>
<evidence type="ECO:0000256" key="4">
    <source>
        <dbReference type="ARBA" id="ARBA00023136"/>
    </source>
</evidence>
<dbReference type="AlphaFoldDB" id="A0A9P6JSK2"/>
<evidence type="ECO:0000256" key="1">
    <source>
        <dbReference type="ARBA" id="ARBA00004141"/>
    </source>
</evidence>
<evidence type="ECO:0000313" key="8">
    <source>
        <dbReference type="EMBL" id="KAF9531033.1"/>
    </source>
</evidence>
<keyword evidence="2 6" id="KW-0812">Transmembrane</keyword>
<evidence type="ECO:0000313" key="9">
    <source>
        <dbReference type="Proteomes" id="UP000807306"/>
    </source>
</evidence>
<reference evidence="8" key="1">
    <citation type="submission" date="2020-11" db="EMBL/GenBank/DDBJ databases">
        <authorList>
            <consortium name="DOE Joint Genome Institute"/>
            <person name="Ahrendt S."/>
            <person name="Riley R."/>
            <person name="Andreopoulos W."/>
            <person name="Labutti K."/>
            <person name="Pangilinan J."/>
            <person name="Ruiz-Duenas F.J."/>
            <person name="Barrasa J.M."/>
            <person name="Sanchez-Garcia M."/>
            <person name="Camarero S."/>
            <person name="Miyauchi S."/>
            <person name="Serrano A."/>
            <person name="Linde D."/>
            <person name="Babiker R."/>
            <person name="Drula E."/>
            <person name="Ayuso-Fernandez I."/>
            <person name="Pacheco R."/>
            <person name="Padilla G."/>
            <person name="Ferreira P."/>
            <person name="Barriuso J."/>
            <person name="Kellner H."/>
            <person name="Castanera R."/>
            <person name="Alfaro M."/>
            <person name="Ramirez L."/>
            <person name="Pisabarro A.G."/>
            <person name="Kuo A."/>
            <person name="Tritt A."/>
            <person name="Lipzen A."/>
            <person name="He G."/>
            <person name="Yan M."/>
            <person name="Ng V."/>
            <person name="Cullen D."/>
            <person name="Martin F."/>
            <person name="Rosso M.-N."/>
            <person name="Henrissat B."/>
            <person name="Hibbett D."/>
            <person name="Martinez A.T."/>
            <person name="Grigoriev I.V."/>
        </authorList>
    </citation>
    <scope>NUCLEOTIDE SEQUENCE</scope>
    <source>
        <strain evidence="8">CBS 506.95</strain>
    </source>
</reference>
<proteinExistence type="predicted"/>
<keyword evidence="9" id="KW-1185">Reference proteome</keyword>
<name>A0A9P6JSK2_9AGAR</name>
<feature type="region of interest" description="Disordered" evidence="5">
    <location>
        <begin position="206"/>
        <end position="240"/>
    </location>
</feature>
<keyword evidence="4 6" id="KW-0472">Membrane</keyword>
<comment type="caution">
    <text evidence="8">The sequence shown here is derived from an EMBL/GenBank/DDBJ whole genome shotgun (WGS) entry which is preliminary data.</text>
</comment>
<dbReference type="InterPro" id="IPR008253">
    <property type="entry name" value="Marvel"/>
</dbReference>
<feature type="transmembrane region" description="Helical" evidence="6">
    <location>
        <begin position="127"/>
        <end position="149"/>
    </location>
</feature>
<accession>A0A9P6JSK2</accession>
<feature type="domain" description="MARVEL" evidence="7">
    <location>
        <begin position="20"/>
        <end position="142"/>
    </location>
</feature>
<evidence type="ECO:0000256" key="2">
    <source>
        <dbReference type="ARBA" id="ARBA00022692"/>
    </source>
</evidence>
<organism evidence="8 9">
    <name type="scientific">Crepidotus variabilis</name>
    <dbReference type="NCBI Taxonomy" id="179855"/>
    <lineage>
        <taxon>Eukaryota</taxon>
        <taxon>Fungi</taxon>
        <taxon>Dikarya</taxon>
        <taxon>Basidiomycota</taxon>
        <taxon>Agaricomycotina</taxon>
        <taxon>Agaricomycetes</taxon>
        <taxon>Agaricomycetidae</taxon>
        <taxon>Agaricales</taxon>
        <taxon>Agaricineae</taxon>
        <taxon>Crepidotaceae</taxon>
        <taxon>Crepidotus</taxon>
    </lineage>
</organism>
<comment type="subcellular location">
    <subcellularLocation>
        <location evidence="1">Membrane</location>
        <topology evidence="1">Multi-pass membrane protein</topology>
    </subcellularLocation>
</comment>
<feature type="transmembrane region" description="Helical" evidence="6">
    <location>
        <begin position="14"/>
        <end position="34"/>
    </location>
</feature>
<feature type="compositionally biased region" description="Low complexity" evidence="5">
    <location>
        <begin position="217"/>
        <end position="232"/>
    </location>
</feature>
<evidence type="ECO:0000259" key="7">
    <source>
        <dbReference type="Pfam" id="PF01284"/>
    </source>
</evidence>
<sequence>MGDLNSTFGLVRKVIYGTVTLFALIALILCAVVIQFTTSRYRGAYFTYTALGIATGFLTIFTLPLMIFLSLKRHGAFPTMIIVELVWTGILWVLWLSNGALIASGLWIGSCSVYVGALGAACMESQAIAAFSFLNWIFLLAYFIALLVLATRVNMRGHNGVFTSDVAEVDYNGASTHQVPSVMESKVDPAFTPQFTGSTVNPVHSNTGYGFPQQPATTPVNPVHPVQHVQTPSMPAYPQV</sequence>
<keyword evidence="3 6" id="KW-1133">Transmembrane helix</keyword>
<dbReference type="GO" id="GO:0016020">
    <property type="term" value="C:membrane"/>
    <property type="evidence" value="ECO:0007669"/>
    <property type="project" value="UniProtKB-SubCell"/>
</dbReference>
<protein>
    <recommendedName>
        <fullName evidence="7">MARVEL domain-containing protein</fullName>
    </recommendedName>
</protein>
<evidence type="ECO:0000256" key="5">
    <source>
        <dbReference type="SAM" id="MobiDB-lite"/>
    </source>
</evidence>
<feature type="transmembrane region" description="Helical" evidence="6">
    <location>
        <begin position="46"/>
        <end position="69"/>
    </location>
</feature>
<evidence type="ECO:0000256" key="6">
    <source>
        <dbReference type="SAM" id="Phobius"/>
    </source>
</evidence>
<feature type="transmembrane region" description="Helical" evidence="6">
    <location>
        <begin position="75"/>
        <end position="94"/>
    </location>
</feature>
<feature type="transmembrane region" description="Helical" evidence="6">
    <location>
        <begin position="101"/>
        <end position="121"/>
    </location>
</feature>
<dbReference type="OrthoDB" id="3364107at2759"/>
<dbReference type="EMBL" id="MU157837">
    <property type="protein sequence ID" value="KAF9531033.1"/>
    <property type="molecule type" value="Genomic_DNA"/>
</dbReference>